<dbReference type="EMBL" id="JBJJXI010000136">
    <property type="protein sequence ID" value="KAL3388086.1"/>
    <property type="molecule type" value="Genomic_DNA"/>
</dbReference>
<dbReference type="AlphaFoldDB" id="A0ABD2W5D7"/>
<name>A0ABD2W5D7_9HYME</name>
<feature type="domain" description="Transcription factor CBF/NF-Y/archaeal histone" evidence="1">
    <location>
        <begin position="12"/>
        <end position="45"/>
    </location>
</feature>
<reference evidence="2 3" key="1">
    <citation type="journal article" date="2024" name="bioRxiv">
        <title>A reference genome for Trichogramma kaykai: A tiny desert-dwelling parasitoid wasp with competing sex-ratio distorters.</title>
        <authorList>
            <person name="Culotta J."/>
            <person name="Lindsey A.R."/>
        </authorList>
    </citation>
    <scope>NUCLEOTIDE SEQUENCE [LARGE SCALE GENOMIC DNA]</scope>
    <source>
        <strain evidence="2 3">KSX58</strain>
    </source>
</reference>
<dbReference type="InterPro" id="IPR003958">
    <property type="entry name" value="CBFA_NFYB_domain"/>
</dbReference>
<dbReference type="Gene3D" id="1.10.20.10">
    <property type="entry name" value="Histone, subunit A"/>
    <property type="match status" value="1"/>
</dbReference>
<accession>A0ABD2W5D7</accession>
<dbReference type="SUPFAM" id="SSF47113">
    <property type="entry name" value="Histone-fold"/>
    <property type="match status" value="1"/>
</dbReference>
<comment type="caution">
    <text evidence="2">The sequence shown here is derived from an EMBL/GenBank/DDBJ whole genome shotgun (WGS) entry which is preliminary data.</text>
</comment>
<sequence length="199" mass="21873">MKFSLTTSTPRTLELFVQALLTKTNEIVTARQAKTLSPAHMKQCIMTEPRFDFLKDLVKNIHDASSGDRTGPTLVPSTLTLSNRPTVPANYVPTVLQTMTSQTAEDVSSCAQIPPNEVLQSNGISDSIFVMPNKICSIKSEETVFSVDSSKSKDQITSPLPTASRPNFYTEIVKEDNEANSVQITKLSMYAASDEDYDT</sequence>
<evidence type="ECO:0000313" key="2">
    <source>
        <dbReference type="EMBL" id="KAL3388086.1"/>
    </source>
</evidence>
<dbReference type="Proteomes" id="UP001627154">
    <property type="component" value="Unassembled WGS sequence"/>
</dbReference>
<dbReference type="Pfam" id="PF00808">
    <property type="entry name" value="CBFD_NFYB_HMF"/>
    <property type="match status" value="1"/>
</dbReference>
<evidence type="ECO:0000259" key="1">
    <source>
        <dbReference type="Pfam" id="PF00808"/>
    </source>
</evidence>
<gene>
    <name evidence="2" type="ORF">TKK_017146</name>
</gene>
<protein>
    <recommendedName>
        <fullName evidence="1">Transcription factor CBF/NF-Y/archaeal histone domain-containing protein</fullName>
    </recommendedName>
</protein>
<evidence type="ECO:0000313" key="3">
    <source>
        <dbReference type="Proteomes" id="UP001627154"/>
    </source>
</evidence>
<dbReference type="InterPro" id="IPR009072">
    <property type="entry name" value="Histone-fold"/>
</dbReference>
<keyword evidence="3" id="KW-1185">Reference proteome</keyword>
<proteinExistence type="predicted"/>
<organism evidence="2 3">
    <name type="scientific">Trichogramma kaykai</name>
    <dbReference type="NCBI Taxonomy" id="54128"/>
    <lineage>
        <taxon>Eukaryota</taxon>
        <taxon>Metazoa</taxon>
        <taxon>Ecdysozoa</taxon>
        <taxon>Arthropoda</taxon>
        <taxon>Hexapoda</taxon>
        <taxon>Insecta</taxon>
        <taxon>Pterygota</taxon>
        <taxon>Neoptera</taxon>
        <taxon>Endopterygota</taxon>
        <taxon>Hymenoptera</taxon>
        <taxon>Apocrita</taxon>
        <taxon>Proctotrupomorpha</taxon>
        <taxon>Chalcidoidea</taxon>
        <taxon>Trichogrammatidae</taxon>
        <taxon>Trichogramma</taxon>
    </lineage>
</organism>